<evidence type="ECO:0000313" key="5">
    <source>
        <dbReference type="Proteomes" id="UP000831775"/>
    </source>
</evidence>
<keyword evidence="5" id="KW-1185">Reference proteome</keyword>
<feature type="domain" description="Amidase" evidence="3">
    <location>
        <begin position="36"/>
        <end position="458"/>
    </location>
</feature>
<dbReference type="Pfam" id="PF01425">
    <property type="entry name" value="Amidase"/>
    <property type="match status" value="1"/>
</dbReference>
<dbReference type="InterPro" id="IPR023631">
    <property type="entry name" value="Amidase_dom"/>
</dbReference>
<accession>A0ABY4FSV9</accession>
<feature type="region of interest" description="Disordered" evidence="2">
    <location>
        <begin position="69"/>
        <end position="90"/>
    </location>
</feature>
<evidence type="ECO:0000256" key="2">
    <source>
        <dbReference type="SAM" id="MobiDB-lite"/>
    </source>
</evidence>
<evidence type="ECO:0000313" key="4">
    <source>
        <dbReference type="EMBL" id="UOQ59264.1"/>
    </source>
</evidence>
<evidence type="ECO:0000256" key="1">
    <source>
        <dbReference type="ARBA" id="ARBA00009199"/>
    </source>
</evidence>
<organism evidence="4 5">
    <name type="scientific">Leucobacter rhizosphaerae</name>
    <dbReference type="NCBI Taxonomy" id="2932245"/>
    <lineage>
        <taxon>Bacteria</taxon>
        <taxon>Bacillati</taxon>
        <taxon>Actinomycetota</taxon>
        <taxon>Actinomycetes</taxon>
        <taxon>Micrococcales</taxon>
        <taxon>Microbacteriaceae</taxon>
        <taxon>Leucobacter</taxon>
    </lineage>
</organism>
<proteinExistence type="inferred from homology"/>
<dbReference type="RefSeq" id="WP_244684170.1">
    <property type="nucleotide sequence ID" value="NZ_CP095043.1"/>
</dbReference>
<dbReference type="Proteomes" id="UP000831775">
    <property type="component" value="Chromosome"/>
</dbReference>
<dbReference type="InterPro" id="IPR000120">
    <property type="entry name" value="Amidase"/>
</dbReference>
<dbReference type="SUPFAM" id="SSF75304">
    <property type="entry name" value="Amidase signature (AS) enzymes"/>
    <property type="match status" value="1"/>
</dbReference>
<name>A0ABY4FSV9_9MICO</name>
<dbReference type="PANTHER" id="PTHR11895">
    <property type="entry name" value="TRANSAMIDASE"/>
    <property type="match status" value="1"/>
</dbReference>
<evidence type="ECO:0000259" key="3">
    <source>
        <dbReference type="Pfam" id="PF01425"/>
    </source>
</evidence>
<dbReference type="InterPro" id="IPR020556">
    <property type="entry name" value="Amidase_CS"/>
</dbReference>
<gene>
    <name evidence="4" type="ORF">MUN76_09355</name>
</gene>
<comment type="similarity">
    <text evidence="1">Belongs to the amidase family.</text>
</comment>
<sequence length="467" mass="48022">MSAIAGTTPAGTALPHTALALREALRDGSLSVTEVVAHHLSALEAGSELGAFVSVSADAALREAAVADRRGLRARRSGAPPPPLHGMPTAHKDLVDVAGSVTTHGSAAVPHAPATADGPGVAVLRRAGAISLGKTQVPEFGLTGYSENLIADPARNPHDPARTAGGSSGGSAAAVAAGLLPLAPGSDGGGSIRIPALACGLIGLKPGLGALPTDLTHGTHDGFGTPRLTVSGPLARDTADAAVLFDAMRGIPGEPSLSAVRAADGLSRLRIGISTASPFEAAHPVPYSAEALAALARAARLLEDRRHRVEEAEFTSDPGYADAFTTAWTAGLSLLQFSAAEVERLTPLTRAFRERALSRSDTTHHRAAARLRAFAAEARTQWGRYDAVLTPGLAFAPPRIGAFTSRSPDDDYRLQCEWAPLTSIVNVSGLPAIAVPIGPEYWTGVQLIGRPGSETQLLQLATQLTTR</sequence>
<dbReference type="EMBL" id="CP095043">
    <property type="protein sequence ID" value="UOQ59264.1"/>
    <property type="molecule type" value="Genomic_DNA"/>
</dbReference>
<dbReference type="PROSITE" id="PS00571">
    <property type="entry name" value="AMIDASES"/>
    <property type="match status" value="1"/>
</dbReference>
<dbReference type="PANTHER" id="PTHR11895:SF7">
    <property type="entry name" value="GLUTAMYL-TRNA(GLN) AMIDOTRANSFERASE SUBUNIT A, MITOCHONDRIAL"/>
    <property type="match status" value="1"/>
</dbReference>
<dbReference type="Gene3D" id="3.90.1300.10">
    <property type="entry name" value="Amidase signature (AS) domain"/>
    <property type="match status" value="1"/>
</dbReference>
<reference evidence="4 5" key="1">
    <citation type="submission" date="2022-04" db="EMBL/GenBank/DDBJ databases">
        <title>Leucobacter sp. isolated from rhizosphere of onion.</title>
        <authorList>
            <person name="Won M."/>
            <person name="Lee C.-M."/>
            <person name="Woen H.-Y."/>
            <person name="Kwon S.-W."/>
        </authorList>
    </citation>
    <scope>NUCLEOTIDE SEQUENCE [LARGE SCALE GENOMIC DNA]</scope>
    <source>
        <strain evidence="4 5">H25R-14</strain>
    </source>
</reference>
<protein>
    <submittedName>
        <fullName evidence="4">Amidase</fullName>
    </submittedName>
</protein>
<dbReference type="InterPro" id="IPR036928">
    <property type="entry name" value="AS_sf"/>
</dbReference>